<sequence>MNLRHLMAFPGQLRWPLNLPSVDPWEIEAGEEYQPFLRARDVTGKKTEYIVSDNPFAKYGNGAVPAHAGQEQRIQLAAFFCPHVLDIRSQYYYGDEETDRLLIIRAITDRNQLPTLDLMLTILCPWTRRIVYHAINVKPKKMQRGKPFKNRVARDLAFCNRWGFTYEVLSQEEFPKVELGNHWALFSRLRFQNRDAIRRPAWEFARLLNSSTASGTADRVLGMVGRRYGVGLDDSHRLFAAAVFFGFIRLDTRHKFQSHKELVLLRDSHG</sequence>
<reference evidence="1 2" key="1">
    <citation type="submission" date="2019-05" db="EMBL/GenBank/DDBJ databases">
        <title>Whole genome sequence analysis of Cupriavidus campinensis S14E4C strain.</title>
        <authorList>
            <person name="Abbaszade G."/>
            <person name="Szabo A."/>
            <person name="Toumi M."/>
            <person name="Toth E."/>
        </authorList>
    </citation>
    <scope>NUCLEOTIDE SEQUENCE [LARGE SCALE GENOMIC DNA]</scope>
    <source>
        <strain evidence="1 2">S14E4C</strain>
    </source>
</reference>
<gene>
    <name evidence="1" type="ORF">FGG12_27345</name>
</gene>
<dbReference type="InterPro" id="IPR011856">
    <property type="entry name" value="tRNA_endonuc-like_dom_sf"/>
</dbReference>
<dbReference type="RefSeq" id="WP_144203042.1">
    <property type="nucleotide sequence ID" value="NZ_VCIZ01000025.1"/>
</dbReference>
<evidence type="ECO:0000313" key="1">
    <source>
        <dbReference type="EMBL" id="TSP09552.1"/>
    </source>
</evidence>
<dbReference type="EMBL" id="VCIZ01000025">
    <property type="protein sequence ID" value="TSP09552.1"/>
    <property type="molecule type" value="Genomic_DNA"/>
</dbReference>
<proteinExistence type="predicted"/>
<dbReference type="Gene3D" id="3.40.1350.10">
    <property type="match status" value="1"/>
</dbReference>
<organism evidence="1 2">
    <name type="scientific">Cupriavidus campinensis</name>
    <dbReference type="NCBI Taxonomy" id="151783"/>
    <lineage>
        <taxon>Bacteria</taxon>
        <taxon>Pseudomonadati</taxon>
        <taxon>Pseudomonadota</taxon>
        <taxon>Betaproteobacteria</taxon>
        <taxon>Burkholderiales</taxon>
        <taxon>Burkholderiaceae</taxon>
        <taxon>Cupriavidus</taxon>
    </lineage>
</organism>
<dbReference type="Proteomes" id="UP000318943">
    <property type="component" value="Unassembled WGS sequence"/>
</dbReference>
<protein>
    <recommendedName>
        <fullName evidence="3">TnsA endonuclease N-terminal domain-containing protein</fullName>
    </recommendedName>
</protein>
<comment type="caution">
    <text evidence="1">The sequence shown here is derived from an EMBL/GenBank/DDBJ whole genome shotgun (WGS) entry which is preliminary data.</text>
</comment>
<keyword evidence="2" id="KW-1185">Reference proteome</keyword>
<name>A0ABY3EFE0_9BURK</name>
<accession>A0ABY3EFE0</accession>
<evidence type="ECO:0000313" key="2">
    <source>
        <dbReference type="Proteomes" id="UP000318943"/>
    </source>
</evidence>
<evidence type="ECO:0008006" key="3">
    <source>
        <dbReference type="Google" id="ProtNLM"/>
    </source>
</evidence>